<dbReference type="InterPro" id="IPR009781">
    <property type="entry name" value="DUF1345"/>
</dbReference>
<feature type="transmembrane region" description="Helical" evidence="1">
    <location>
        <begin position="160"/>
        <end position="178"/>
    </location>
</feature>
<feature type="transmembrane region" description="Helical" evidence="1">
    <location>
        <begin position="78"/>
        <end position="100"/>
    </location>
</feature>
<proteinExistence type="predicted"/>
<dbReference type="Gene3D" id="1.10.287.70">
    <property type="match status" value="1"/>
</dbReference>
<dbReference type="AlphaFoldDB" id="W5Y2V7"/>
<keyword evidence="1" id="KW-0812">Transmembrane</keyword>
<dbReference type="STRING" id="1224164.B843_09125"/>
<dbReference type="EMBL" id="CP004353">
    <property type="protein sequence ID" value="AHI23210.1"/>
    <property type="molecule type" value="Genomic_DNA"/>
</dbReference>
<keyword evidence="1" id="KW-1133">Transmembrane helix</keyword>
<dbReference type="Pfam" id="PF07077">
    <property type="entry name" value="DUF1345"/>
    <property type="match status" value="1"/>
</dbReference>
<dbReference type="KEGG" id="cvt:B843_09125"/>
<evidence type="ECO:0000256" key="1">
    <source>
        <dbReference type="SAM" id="Phobius"/>
    </source>
</evidence>
<feature type="transmembrane region" description="Helical" evidence="1">
    <location>
        <begin position="12"/>
        <end position="33"/>
    </location>
</feature>
<feature type="transmembrane region" description="Helical" evidence="1">
    <location>
        <begin position="190"/>
        <end position="210"/>
    </location>
</feature>
<name>W5Y2V7_9CORY</name>
<dbReference type="PATRIC" id="fig|1224164.3.peg.1842"/>
<keyword evidence="3" id="KW-1185">Reference proteome</keyword>
<feature type="transmembrane region" description="Helical" evidence="1">
    <location>
        <begin position="112"/>
        <end position="138"/>
    </location>
</feature>
<protein>
    <recommendedName>
        <fullName evidence="4">DUF1345 domain-containing protein</fullName>
    </recommendedName>
</protein>
<keyword evidence="1" id="KW-0472">Membrane</keyword>
<sequence length="213" mass="22918">MPAARSARGDALFHATAAVVVAVAVGIATCLVKKWLVAPAVGYSAGALVYLIAVWRSVDGMDADTTREHAGGEVPSTAFRQAVVIVSTVLAIASVVLLIIDSHGGDLYRTATRALLGLAVVAIAWALVHTIFMLRYAWCYYDENPGLDFNQKDPPSYRDFAYVSFSIGTTAGITDVVVTDPEMRRIVFVHSLYSFLYNTVITASLINVLVSLF</sequence>
<gene>
    <name evidence="2" type="ORF">B843_09125</name>
</gene>
<feature type="transmembrane region" description="Helical" evidence="1">
    <location>
        <begin position="40"/>
        <end position="58"/>
    </location>
</feature>
<dbReference type="RefSeq" id="WP_025253226.1">
    <property type="nucleotide sequence ID" value="NZ_CP004353.1"/>
</dbReference>
<evidence type="ECO:0008006" key="4">
    <source>
        <dbReference type="Google" id="ProtNLM"/>
    </source>
</evidence>
<evidence type="ECO:0000313" key="2">
    <source>
        <dbReference type="EMBL" id="AHI23210.1"/>
    </source>
</evidence>
<reference evidence="2 3" key="1">
    <citation type="submission" date="2013-02" db="EMBL/GenBank/DDBJ databases">
        <title>The complete genome sequence of Corynebacterium vitaeruminis DSM 20294.</title>
        <authorList>
            <person name="Ruckert C."/>
            <person name="Albersmeier A."/>
            <person name="Kalinowski J."/>
        </authorList>
    </citation>
    <scope>NUCLEOTIDE SEQUENCE [LARGE SCALE GENOMIC DNA]</scope>
    <source>
        <strain evidence="3">ATCC 10234</strain>
    </source>
</reference>
<dbReference type="Proteomes" id="UP000019222">
    <property type="component" value="Chromosome"/>
</dbReference>
<dbReference type="HOGENOM" id="CLU_098677_0_0_11"/>
<dbReference type="eggNOG" id="COG4291">
    <property type="taxonomic scope" value="Bacteria"/>
</dbReference>
<accession>W5Y2V7</accession>
<evidence type="ECO:0000313" key="3">
    <source>
        <dbReference type="Proteomes" id="UP000019222"/>
    </source>
</evidence>
<organism evidence="2 3">
    <name type="scientific">Corynebacterium vitaeruminis DSM 20294</name>
    <dbReference type="NCBI Taxonomy" id="1224164"/>
    <lineage>
        <taxon>Bacteria</taxon>
        <taxon>Bacillati</taxon>
        <taxon>Actinomycetota</taxon>
        <taxon>Actinomycetes</taxon>
        <taxon>Mycobacteriales</taxon>
        <taxon>Corynebacteriaceae</taxon>
        <taxon>Corynebacterium</taxon>
    </lineage>
</organism>